<proteinExistence type="predicted"/>
<protein>
    <submittedName>
        <fullName evidence="1">Uncharacterized protein</fullName>
    </submittedName>
</protein>
<evidence type="ECO:0000313" key="1">
    <source>
        <dbReference type="EMBL" id="KAG6664244.1"/>
    </source>
</evidence>
<keyword evidence="2" id="KW-1185">Reference proteome</keyword>
<reference evidence="1" key="1">
    <citation type="submission" date="2020-12" db="EMBL/GenBank/DDBJ databases">
        <title>WGS assembly of Carya illinoinensis cv. Pawnee.</title>
        <authorList>
            <person name="Platts A."/>
            <person name="Shu S."/>
            <person name="Wright S."/>
            <person name="Barry K."/>
            <person name="Edger P."/>
            <person name="Pires J.C."/>
            <person name="Schmutz J."/>
        </authorList>
    </citation>
    <scope>NUCLEOTIDE SEQUENCE</scope>
    <source>
        <tissue evidence="1">Leaf</tissue>
    </source>
</reference>
<name>A0A8T1RCI0_CARIL</name>
<dbReference type="EMBL" id="CM031810">
    <property type="protein sequence ID" value="KAG6664244.1"/>
    <property type="molecule type" value="Genomic_DNA"/>
</dbReference>
<dbReference type="AlphaFoldDB" id="A0A8T1RCI0"/>
<dbReference type="Proteomes" id="UP000811609">
    <property type="component" value="Chromosome 2"/>
</dbReference>
<organism evidence="1 2">
    <name type="scientific">Carya illinoinensis</name>
    <name type="common">Pecan</name>
    <dbReference type="NCBI Taxonomy" id="32201"/>
    <lineage>
        <taxon>Eukaryota</taxon>
        <taxon>Viridiplantae</taxon>
        <taxon>Streptophyta</taxon>
        <taxon>Embryophyta</taxon>
        <taxon>Tracheophyta</taxon>
        <taxon>Spermatophyta</taxon>
        <taxon>Magnoliopsida</taxon>
        <taxon>eudicotyledons</taxon>
        <taxon>Gunneridae</taxon>
        <taxon>Pentapetalae</taxon>
        <taxon>rosids</taxon>
        <taxon>fabids</taxon>
        <taxon>Fagales</taxon>
        <taxon>Juglandaceae</taxon>
        <taxon>Carya</taxon>
    </lineage>
</organism>
<evidence type="ECO:0000313" key="2">
    <source>
        <dbReference type="Proteomes" id="UP000811609"/>
    </source>
</evidence>
<sequence>MFAGNKAEIYYKKNCSKYLEQSICGLGLPSIGWRFQRCFTNVVEKIEEFIGQFMVACSFKSVEDNFLWAFAGIYGPNLDSTRRLLWEELAGVHSWWDLPWCIDGDFNVTRFPSERSRENSLRPAMLEFSKCIFYLSLVDIPLMGGTFTWSNNQ</sequence>
<accession>A0A8T1RCI0</accession>
<comment type="caution">
    <text evidence="1">The sequence shown here is derived from an EMBL/GenBank/DDBJ whole genome shotgun (WGS) entry which is preliminary data.</text>
</comment>
<gene>
    <name evidence="1" type="ORF">CIPAW_02G079200</name>
</gene>